<dbReference type="InterPro" id="IPR016147">
    <property type="entry name" value="Pili_assmbl_chaperone_N"/>
</dbReference>
<evidence type="ECO:0000313" key="3">
    <source>
        <dbReference type="EMBL" id="MBU9854399.1"/>
    </source>
</evidence>
<dbReference type="PANTHER" id="PTHR30251">
    <property type="entry name" value="PILUS ASSEMBLY CHAPERONE"/>
    <property type="match status" value="1"/>
</dbReference>
<proteinExistence type="predicted"/>
<keyword evidence="4" id="KW-1185">Reference proteome</keyword>
<keyword evidence="1" id="KW-0732">Signal</keyword>
<organism evidence="3 4">
    <name type="scientific">Rahnella bonaserana</name>
    <dbReference type="NCBI Taxonomy" id="2816248"/>
    <lineage>
        <taxon>Bacteria</taxon>
        <taxon>Pseudomonadati</taxon>
        <taxon>Pseudomonadota</taxon>
        <taxon>Gammaproteobacteria</taxon>
        <taxon>Enterobacterales</taxon>
        <taxon>Yersiniaceae</taxon>
        <taxon>Rahnella</taxon>
    </lineage>
</organism>
<dbReference type="NCBIfam" id="NF007392">
    <property type="entry name" value="PRK09918.1"/>
    <property type="match status" value="1"/>
</dbReference>
<dbReference type="Proteomes" id="UP000734343">
    <property type="component" value="Unassembled WGS sequence"/>
</dbReference>
<name>A0ABS6LQK3_9GAMM</name>
<sequence length="237" mass="26053">MFNPFYAVQQTKRHAGKVIFALATLLATPVVHASFQLETMTVILDAGDGRKVFSVKNMSKEPILLSTQVEDIPGDQPIAKDILVSPPIIRIEPEESQQINFVLKKGTAVPHELLLKASFQGVGAAKQNVTKMPIRQEVAMLVIPEGMVESQKPWENMSVKQTGNQLTLTNKGQQVIRMSPNFTTLPDGKGNGIGQFYLRSGEVKTVNVEGTVKALKLTPLSRYGFRMANDVTIPVKQ</sequence>
<accession>A0ABS6LQK3</accession>
<comment type="caution">
    <text evidence="3">The sequence shown here is derived from an EMBL/GenBank/DDBJ whole genome shotgun (WGS) entry which is preliminary data.</text>
</comment>
<dbReference type="InterPro" id="IPR050643">
    <property type="entry name" value="Periplasmic_pilus_chap"/>
</dbReference>
<protein>
    <submittedName>
        <fullName evidence="3">Fimbria/pilus periplasmic chaperone</fullName>
    </submittedName>
</protein>
<dbReference type="RefSeq" id="WP_217172050.1">
    <property type="nucleotide sequence ID" value="NZ_JAFMOW010000051.1"/>
</dbReference>
<feature type="signal peptide" evidence="1">
    <location>
        <begin position="1"/>
        <end position="33"/>
    </location>
</feature>
<evidence type="ECO:0000259" key="2">
    <source>
        <dbReference type="Pfam" id="PF00345"/>
    </source>
</evidence>
<dbReference type="Pfam" id="PF00345">
    <property type="entry name" value="PapD_N"/>
    <property type="match status" value="1"/>
</dbReference>
<evidence type="ECO:0000313" key="4">
    <source>
        <dbReference type="Proteomes" id="UP000734343"/>
    </source>
</evidence>
<feature type="domain" description="Pili assembly chaperone N-terminal" evidence="2">
    <location>
        <begin position="35"/>
        <end position="147"/>
    </location>
</feature>
<reference evidence="3 4" key="1">
    <citation type="submission" date="2021-03" db="EMBL/GenBank/DDBJ databases">
        <title>Five novel Rahnella species.</title>
        <authorList>
            <person name="Brady C."/>
            <person name="Asselin J."/>
            <person name="Beer S."/>
            <person name="Bruberg M.B."/>
            <person name="Crampton B."/>
            <person name="Venter S."/>
            <person name="Arnold D."/>
            <person name="Denman S."/>
        </authorList>
    </citation>
    <scope>NUCLEOTIDE SEQUENCE [LARGE SCALE GENOMIC DNA]</scope>
    <source>
        <strain evidence="3 4">H11b</strain>
    </source>
</reference>
<dbReference type="EMBL" id="JAFMOW010000051">
    <property type="protein sequence ID" value="MBU9854399.1"/>
    <property type="molecule type" value="Genomic_DNA"/>
</dbReference>
<dbReference type="PANTHER" id="PTHR30251:SF3">
    <property type="entry name" value="FIMBRIAL CHAPARONE PROTEIN"/>
    <property type="match status" value="1"/>
</dbReference>
<gene>
    <name evidence="3" type="ORF">J1778_03750</name>
</gene>
<evidence type="ECO:0000256" key="1">
    <source>
        <dbReference type="SAM" id="SignalP"/>
    </source>
</evidence>
<feature type="chain" id="PRO_5046898390" evidence="1">
    <location>
        <begin position="34"/>
        <end position="237"/>
    </location>
</feature>